<organism evidence="2">
    <name type="scientific">Dendrocoelum lacteum</name>
    <dbReference type="NCBI Taxonomy" id="27895"/>
    <lineage>
        <taxon>Eukaryota</taxon>
        <taxon>Metazoa</taxon>
        <taxon>Spiralia</taxon>
        <taxon>Lophotrochozoa</taxon>
        <taxon>Platyhelminthes</taxon>
        <taxon>Rhabditophora</taxon>
        <taxon>Seriata</taxon>
        <taxon>Tricladida</taxon>
        <taxon>Continenticola</taxon>
        <taxon>Planarioidea</taxon>
        <taxon>Dendrocoelidae</taxon>
        <taxon>Dendrocoelum</taxon>
    </lineage>
</organism>
<proteinExistence type="evidence at transcript level"/>
<reference evidence="2" key="1">
    <citation type="submission" date="2013-06" db="EMBL/GenBank/DDBJ databases">
        <title>Reactivating head regrowth in a regeneration deficient planarian species.</title>
        <authorList>
            <person name="Liu S.-Y."/>
            <person name="Brandl H."/>
            <person name="Henry I."/>
            <person name="Rink J."/>
        </authorList>
    </citation>
    <scope>NUCLEOTIDE SEQUENCE</scope>
</reference>
<feature type="region of interest" description="Disordered" evidence="1">
    <location>
        <begin position="109"/>
        <end position="144"/>
    </location>
</feature>
<dbReference type="AlphaFoldDB" id="T1DBM4"/>
<feature type="region of interest" description="Disordered" evidence="1">
    <location>
        <begin position="70"/>
        <end position="94"/>
    </location>
</feature>
<name>T1DBM4_9PLAT</name>
<feature type="compositionally biased region" description="Polar residues" evidence="1">
    <location>
        <begin position="132"/>
        <end position="142"/>
    </location>
</feature>
<sequence>MSILNYSDIDFEKMESMVSCSIKKYQIQSTSTKEPNLLQKLLVSKMIGKLKSILFDPVFINERELQRNKENVNDNKKKEVPEKGNENRINKSTVNSQLQLLLKNRIAAKRRRSMSDSELSPKLLRGSHDNDNSPSAYNTPVEKNQKCEDLFRSSSITLYLPMTRWSNSRQ</sequence>
<feature type="compositionally biased region" description="Basic and acidic residues" evidence="1">
    <location>
        <begin position="70"/>
        <end position="89"/>
    </location>
</feature>
<protein>
    <submittedName>
        <fullName evidence="2">Uncharacterized protein</fullName>
    </submittedName>
</protein>
<accession>T1DBM4</accession>
<evidence type="ECO:0000256" key="1">
    <source>
        <dbReference type="SAM" id="MobiDB-lite"/>
    </source>
</evidence>
<evidence type="ECO:0000313" key="2">
    <source>
        <dbReference type="EMBL" id="JAA92605.1"/>
    </source>
</evidence>
<dbReference type="EMBL" id="GAKU01000032">
    <property type="protein sequence ID" value="JAA92605.1"/>
    <property type="molecule type" value="mRNA"/>
</dbReference>